<gene>
    <name evidence="2" type="ORF">F9B85_05810</name>
</gene>
<sequence length="318" mass="36910">MDSTKPSWRKGVSIMLNRQADSLIWLARMIERAENNARMLEVYYAESTEEKEAYWESLIAVTGDVALFRQHYDQIDALSAFDFLSFSDKNPNSIYQCLRQARENALVVRETLPNEIYEVVNAFYLVVRSCAEKLTGKAPLEFLHLVKKRSFLFQGMIEAILPQGKGWSFLQLGRYLERADKTARIIDAANAHPYKEKENLWLRVLLSVSAYEAYQREWCGRMGPREVIDFLIHQPDFPRSLRFSIAQALEAAQKAFKNGLPIAEPIKLLEQLDQYLRFNTIDEIERQGVHFFLQSFLRENNKVGFAVNKILFHSRDSA</sequence>
<comment type="caution">
    <text evidence="2">The sequence shown here is derived from an EMBL/GenBank/DDBJ whole genome shotgun (WGS) entry which is preliminary data.</text>
</comment>
<dbReference type="EMBL" id="WBXO01000003">
    <property type="protein sequence ID" value="KAB2953424.1"/>
    <property type="molecule type" value="Genomic_DNA"/>
</dbReference>
<evidence type="ECO:0000313" key="3">
    <source>
        <dbReference type="Proteomes" id="UP000468766"/>
    </source>
</evidence>
<keyword evidence="3" id="KW-1185">Reference proteome</keyword>
<dbReference type="Pfam" id="PF04168">
    <property type="entry name" value="Alpha-E"/>
    <property type="match status" value="1"/>
</dbReference>
<dbReference type="InterPro" id="IPR051680">
    <property type="entry name" value="ATP-dep_Glu-Cys_Ligase-2"/>
</dbReference>
<dbReference type="Proteomes" id="UP000468766">
    <property type="component" value="Unassembled WGS sequence"/>
</dbReference>
<protein>
    <submittedName>
        <fullName evidence="2">Alpha-E domain-containing protein</fullName>
    </submittedName>
</protein>
<dbReference type="InterPro" id="IPR007296">
    <property type="entry name" value="DUF403"/>
</dbReference>
<evidence type="ECO:0000259" key="1">
    <source>
        <dbReference type="Pfam" id="PF04168"/>
    </source>
</evidence>
<dbReference type="AlphaFoldDB" id="A0A6I0EVB9"/>
<organism evidence="2 3">
    <name type="scientific">Heliorestis acidaminivorans</name>
    <dbReference type="NCBI Taxonomy" id="553427"/>
    <lineage>
        <taxon>Bacteria</taxon>
        <taxon>Bacillati</taxon>
        <taxon>Bacillota</taxon>
        <taxon>Clostridia</taxon>
        <taxon>Eubacteriales</taxon>
        <taxon>Heliobacteriaceae</taxon>
        <taxon>Heliorestis</taxon>
    </lineage>
</organism>
<dbReference type="PANTHER" id="PTHR34595">
    <property type="entry name" value="BLR5612 PROTEIN"/>
    <property type="match status" value="1"/>
</dbReference>
<dbReference type="OrthoDB" id="9803532at2"/>
<proteinExistence type="predicted"/>
<dbReference type="PANTHER" id="PTHR34595:SF7">
    <property type="entry name" value="SLL1039 PROTEIN"/>
    <property type="match status" value="1"/>
</dbReference>
<name>A0A6I0EVB9_9FIRM</name>
<accession>A0A6I0EVB9</accession>
<evidence type="ECO:0000313" key="2">
    <source>
        <dbReference type="EMBL" id="KAB2953424.1"/>
    </source>
</evidence>
<reference evidence="2 3" key="1">
    <citation type="submission" date="2019-10" db="EMBL/GenBank/DDBJ databases">
        <title>Whole-genome sequence of the extremophile Heliorestis acidaminivorans DSM 24790.</title>
        <authorList>
            <person name="Kyndt J.A."/>
            <person name="Meyer T.E."/>
        </authorList>
    </citation>
    <scope>NUCLEOTIDE SEQUENCE [LARGE SCALE GENOMIC DNA]</scope>
    <source>
        <strain evidence="2 3">DSM 24790</strain>
    </source>
</reference>
<feature type="domain" description="DUF403" evidence="1">
    <location>
        <begin position="15"/>
        <end position="309"/>
    </location>
</feature>